<sequence>MQSQETCFTPFRQAVDAISRPERFTFPFYYDPHPLCVQAATELQQHLATQDQWQHNFGLNGETGLVIGKMFGVLVVENVRGELGYLAAFSGKLANQNLLPGFVPPVFDMLAEDSFFHQKQSVINGINEQLERLESNPEIHELNLALTAEVEAENQAVELYRQQVIAGRKKRKMQRAEAEKSLNQADFDMLLAKLSRESVGDKNRLKALKLYWQERVDLIRGQLTELTDEIGRLKERRKTLSANLQQALFQQYCFLNKDGEEKSLADIFRDTAYQTPPAGAGECAAPKLLHYCFKWQMKPVAMAEFWWGQSPKSEIRKHKNFYGACVGKCQPILGHMLQGIAMDENPLLSNPAVDKTIEIIYQDEDMLVVNKPADLLSVPGKSITDSVYTRMKQLFPAATGPLIVHRLDMSTSGLMVLALNKKAHKNLQKQFIERSVKKRYQALLQGELAQGELVQGELVQGELAQGESVPGEVKQQSGTITLPLRTDFDDRPRQLVCREHGKPAETFWQVTERGNNRTKVYLYPKTGRTHQLRVHCAHPLGLNLPIVGDDLYGDKGERLHLHAQLLELTHPRSKQPMSFSVDAEF</sequence>
<dbReference type="SUPFAM" id="SSF55120">
    <property type="entry name" value="Pseudouridine synthase"/>
    <property type="match status" value="1"/>
</dbReference>
<feature type="coiled-coil region" evidence="1">
    <location>
        <begin position="216"/>
        <end position="243"/>
    </location>
</feature>
<dbReference type="PANTHER" id="PTHR21600">
    <property type="entry name" value="MITOCHONDRIAL RNA PSEUDOURIDINE SYNTHASE"/>
    <property type="match status" value="1"/>
</dbReference>
<evidence type="ECO:0000259" key="2">
    <source>
        <dbReference type="Pfam" id="PF00849"/>
    </source>
</evidence>
<dbReference type="PANTHER" id="PTHR21600:SF89">
    <property type="entry name" value="RIBOSOMAL LARGE SUBUNIT PSEUDOURIDINE SYNTHASE A"/>
    <property type="match status" value="1"/>
</dbReference>
<dbReference type="InterPro" id="IPR006224">
    <property type="entry name" value="PsdUridine_synth_RluA-like_CS"/>
</dbReference>
<reference evidence="3 4" key="1">
    <citation type="journal article" date="2015" name="Genome Announc.">
        <title>Draft Genome Sequences of Marine Isolates of Thalassomonas viridans and Thalassomonas actiniarum.</title>
        <authorList>
            <person name="Olonade I."/>
            <person name="van Zyl L.J."/>
            <person name="Trindade M."/>
        </authorList>
    </citation>
    <scope>NUCLEOTIDE SEQUENCE [LARGE SCALE GENOMIC DNA]</scope>
    <source>
        <strain evidence="3 4">XOM25</strain>
    </source>
</reference>
<dbReference type="GO" id="GO:0009982">
    <property type="term" value="F:pseudouridine synthase activity"/>
    <property type="evidence" value="ECO:0007669"/>
    <property type="project" value="InterPro"/>
</dbReference>
<organism evidence="3 4">
    <name type="scientific">Thalassomonas viridans</name>
    <dbReference type="NCBI Taxonomy" id="137584"/>
    <lineage>
        <taxon>Bacteria</taxon>
        <taxon>Pseudomonadati</taxon>
        <taxon>Pseudomonadota</taxon>
        <taxon>Gammaproteobacteria</taxon>
        <taxon>Alteromonadales</taxon>
        <taxon>Colwelliaceae</taxon>
        <taxon>Thalassomonas</taxon>
    </lineage>
</organism>
<proteinExistence type="predicted"/>
<protein>
    <submittedName>
        <fullName evidence="3">RNA pseudouridine synthase</fullName>
    </submittedName>
</protein>
<reference evidence="3 4" key="2">
    <citation type="journal article" date="2022" name="Mar. Drugs">
        <title>Bioassay-Guided Fractionation Leads to the Detection of Cholic Acid Generated by the Rare Thalassomonas sp.</title>
        <authorList>
            <person name="Pheiffer F."/>
            <person name="Schneider Y.K."/>
            <person name="Hansen E.H."/>
            <person name="Andersen J.H."/>
            <person name="Isaksson J."/>
            <person name="Busche T."/>
            <person name="R C."/>
            <person name="Kalinowski J."/>
            <person name="Zyl L.V."/>
            <person name="Trindade M."/>
        </authorList>
    </citation>
    <scope>NUCLEOTIDE SEQUENCE [LARGE SCALE GENOMIC DNA]</scope>
    <source>
        <strain evidence="3 4">XOM25</strain>
    </source>
</reference>
<dbReference type="Proteomes" id="UP000032352">
    <property type="component" value="Chromosome"/>
</dbReference>
<dbReference type="GO" id="GO:0140098">
    <property type="term" value="F:catalytic activity, acting on RNA"/>
    <property type="evidence" value="ECO:0007669"/>
    <property type="project" value="UniProtKB-ARBA"/>
</dbReference>
<name>A0AAE9Z991_9GAMM</name>
<dbReference type="InterPro" id="IPR050188">
    <property type="entry name" value="RluA_PseudoU_synthase"/>
</dbReference>
<evidence type="ECO:0000256" key="1">
    <source>
        <dbReference type="SAM" id="Coils"/>
    </source>
</evidence>
<keyword evidence="1" id="KW-0175">Coiled coil</keyword>
<dbReference type="Gene3D" id="3.30.2350.10">
    <property type="entry name" value="Pseudouridine synthase"/>
    <property type="match status" value="1"/>
</dbReference>
<dbReference type="Pfam" id="PF00849">
    <property type="entry name" value="PseudoU_synth_2"/>
    <property type="match status" value="1"/>
</dbReference>
<dbReference type="CDD" id="cd02869">
    <property type="entry name" value="PseudoU_synth_RluA_like"/>
    <property type="match status" value="1"/>
</dbReference>
<dbReference type="InterPro" id="IPR020103">
    <property type="entry name" value="PsdUridine_synth_cat_dom_sf"/>
</dbReference>
<dbReference type="GO" id="GO:0003723">
    <property type="term" value="F:RNA binding"/>
    <property type="evidence" value="ECO:0007669"/>
    <property type="project" value="InterPro"/>
</dbReference>
<evidence type="ECO:0000313" key="4">
    <source>
        <dbReference type="Proteomes" id="UP000032352"/>
    </source>
</evidence>
<dbReference type="EMBL" id="CP059733">
    <property type="protein sequence ID" value="WDE08359.1"/>
    <property type="molecule type" value="Genomic_DNA"/>
</dbReference>
<gene>
    <name evidence="3" type="ORF">SG34_022760</name>
</gene>
<dbReference type="GO" id="GO:0000455">
    <property type="term" value="P:enzyme-directed rRNA pseudouridine synthesis"/>
    <property type="evidence" value="ECO:0007669"/>
    <property type="project" value="TreeGrafter"/>
</dbReference>
<dbReference type="KEGG" id="tvd:SG34_022760"/>
<accession>A0AAE9Z991</accession>
<dbReference type="RefSeq" id="WP_044840595.1">
    <property type="nucleotide sequence ID" value="NZ_CP059733.1"/>
</dbReference>
<feature type="domain" description="Pseudouridine synthase RsuA/RluA-like" evidence="2">
    <location>
        <begin position="365"/>
        <end position="538"/>
    </location>
</feature>
<evidence type="ECO:0000313" key="3">
    <source>
        <dbReference type="EMBL" id="WDE08359.1"/>
    </source>
</evidence>
<dbReference type="PROSITE" id="PS01129">
    <property type="entry name" value="PSI_RLU"/>
    <property type="match status" value="1"/>
</dbReference>
<dbReference type="InterPro" id="IPR006145">
    <property type="entry name" value="PsdUridine_synth_RsuA/RluA"/>
</dbReference>
<keyword evidence="4" id="KW-1185">Reference proteome</keyword>
<dbReference type="AlphaFoldDB" id="A0AAE9Z991"/>